<dbReference type="AlphaFoldDB" id="A0A9D1ZLT6"/>
<organism evidence="2 3">
    <name type="scientific">Candidatus Companilactobacillus pullicola</name>
    <dbReference type="NCBI Taxonomy" id="2838523"/>
    <lineage>
        <taxon>Bacteria</taxon>
        <taxon>Bacillati</taxon>
        <taxon>Bacillota</taxon>
        <taxon>Bacilli</taxon>
        <taxon>Lactobacillales</taxon>
        <taxon>Lactobacillaceae</taxon>
        <taxon>Companilactobacillus</taxon>
    </lineage>
</organism>
<dbReference type="InterPro" id="IPR000182">
    <property type="entry name" value="GNAT_dom"/>
</dbReference>
<protein>
    <submittedName>
        <fullName evidence="2">GNAT family N-acetyltransferase</fullName>
    </submittedName>
</protein>
<gene>
    <name evidence="2" type="ORF">H9820_02340</name>
</gene>
<proteinExistence type="predicted"/>
<comment type="caution">
    <text evidence="2">The sequence shown here is derived from an EMBL/GenBank/DDBJ whole genome shotgun (WGS) entry which is preliminary data.</text>
</comment>
<dbReference type="EMBL" id="DXCM01000021">
    <property type="protein sequence ID" value="HIY91768.1"/>
    <property type="molecule type" value="Genomic_DNA"/>
</dbReference>
<feature type="domain" description="N-acetyltransferase" evidence="1">
    <location>
        <begin position="1"/>
        <end position="168"/>
    </location>
</feature>
<name>A0A9D1ZLT6_9LACO</name>
<dbReference type="Proteomes" id="UP000824013">
    <property type="component" value="Unassembled WGS sequence"/>
</dbReference>
<reference evidence="2" key="1">
    <citation type="journal article" date="2021" name="PeerJ">
        <title>Extensive microbial diversity within the chicken gut microbiome revealed by metagenomics and culture.</title>
        <authorList>
            <person name="Gilroy R."/>
            <person name="Ravi A."/>
            <person name="Getino M."/>
            <person name="Pursley I."/>
            <person name="Horton D.L."/>
            <person name="Alikhan N.F."/>
            <person name="Baker D."/>
            <person name="Gharbi K."/>
            <person name="Hall N."/>
            <person name="Watson M."/>
            <person name="Adriaenssens E.M."/>
            <person name="Foster-Nyarko E."/>
            <person name="Jarju S."/>
            <person name="Secka A."/>
            <person name="Antonio M."/>
            <person name="Oren A."/>
            <person name="Chaudhuri R.R."/>
            <person name="La Ragione R."/>
            <person name="Hildebrand F."/>
            <person name="Pallen M.J."/>
        </authorList>
    </citation>
    <scope>NUCLEOTIDE SEQUENCE</scope>
    <source>
        <strain evidence="2">3204</strain>
    </source>
</reference>
<dbReference type="GO" id="GO:0016747">
    <property type="term" value="F:acyltransferase activity, transferring groups other than amino-acyl groups"/>
    <property type="evidence" value="ECO:0007669"/>
    <property type="project" value="InterPro"/>
</dbReference>
<dbReference type="Pfam" id="PF00583">
    <property type="entry name" value="Acetyltransf_1"/>
    <property type="match status" value="1"/>
</dbReference>
<evidence type="ECO:0000259" key="1">
    <source>
        <dbReference type="PROSITE" id="PS51186"/>
    </source>
</evidence>
<dbReference type="InterPro" id="IPR016181">
    <property type="entry name" value="Acyl_CoA_acyltransferase"/>
</dbReference>
<dbReference type="Gene3D" id="3.40.630.30">
    <property type="match status" value="1"/>
</dbReference>
<evidence type="ECO:0000313" key="2">
    <source>
        <dbReference type="EMBL" id="HIY91768.1"/>
    </source>
</evidence>
<dbReference type="PROSITE" id="PS51186">
    <property type="entry name" value="GNAT"/>
    <property type="match status" value="1"/>
</dbReference>
<sequence length="168" mass="19102">MAIREAKISDLDRIMELIGQAQNYFKANNIDQWQNNYPTSEVILADIHNHECYVIEVDRKVLAIMTLTFTVQPEYSNISGENWKINSAYATIHRVAVDNESKGQGLATELLDFATAKCSVHRVHSLRTDTYENNKSMQHSLLKNGFDKRGVIQRAGVADMIGFEKIIK</sequence>
<evidence type="ECO:0000313" key="3">
    <source>
        <dbReference type="Proteomes" id="UP000824013"/>
    </source>
</evidence>
<accession>A0A9D1ZLT6</accession>
<dbReference type="CDD" id="cd04301">
    <property type="entry name" value="NAT_SF"/>
    <property type="match status" value="1"/>
</dbReference>
<dbReference type="SUPFAM" id="SSF55729">
    <property type="entry name" value="Acyl-CoA N-acyltransferases (Nat)"/>
    <property type="match status" value="1"/>
</dbReference>
<reference evidence="2" key="2">
    <citation type="submission" date="2021-04" db="EMBL/GenBank/DDBJ databases">
        <authorList>
            <person name="Gilroy R."/>
        </authorList>
    </citation>
    <scope>NUCLEOTIDE SEQUENCE</scope>
    <source>
        <strain evidence="2">3204</strain>
    </source>
</reference>